<evidence type="ECO:0000256" key="9">
    <source>
        <dbReference type="ARBA" id="ARBA00022840"/>
    </source>
</evidence>
<keyword evidence="5" id="KW-0808">Transferase</keyword>
<evidence type="ECO:0000259" key="14">
    <source>
        <dbReference type="PROSITE" id="PS50109"/>
    </source>
</evidence>
<evidence type="ECO:0000256" key="7">
    <source>
        <dbReference type="ARBA" id="ARBA00022741"/>
    </source>
</evidence>
<gene>
    <name evidence="15" type="primary">narX</name>
    <name evidence="15" type="ORF">GCM10011529_16530</name>
</gene>
<dbReference type="SUPFAM" id="SSF55874">
    <property type="entry name" value="ATPase domain of HSP90 chaperone/DNA topoisomerase II/histidine kinase"/>
    <property type="match status" value="1"/>
</dbReference>
<dbReference type="Gene3D" id="1.20.120.620">
    <property type="entry name" value="Backbone structure of the membrane domain of e. Coli histidine kinase receptor kdpd"/>
    <property type="match status" value="1"/>
</dbReference>
<sequence>MAESGHRLSVAGRLREHPVSAYGLAIGSATAALVVRLSLDGVFPPGFPFLTFFPAIIVTSFFAGARPGSLCAFLSLLAAWYFLIPRLDSFALAPGTITPLLFFVAVSAVDIILIHAMQQALDRLDAERQLTARLYDQQRNLFAELQHRVANNMAFIAGLLRLQKRRVAREPESAAQAFDEAVTRIDTMGRIHRRLYDPTAVGKALAVHLQTVCEELLQATGNTRITCKVEVPDMQLGLERLVPLSLLVAEVVTNSLKHAFPDGARGTITVTVEPAPEGDRVLVIRDDGIGLPAGHDPGASRGLGMRIVDGLAAQMGGHISMASEGGAVTRVHLPT</sequence>
<organism evidence="15 16">
    <name type="scientific">Sandarakinorhabdus glacialis</name>
    <dbReference type="NCBI Taxonomy" id="1614636"/>
    <lineage>
        <taxon>Bacteria</taxon>
        <taxon>Pseudomonadati</taxon>
        <taxon>Pseudomonadota</taxon>
        <taxon>Alphaproteobacteria</taxon>
        <taxon>Sphingomonadales</taxon>
        <taxon>Sphingosinicellaceae</taxon>
        <taxon>Sandarakinorhabdus</taxon>
    </lineage>
</organism>
<evidence type="ECO:0000256" key="5">
    <source>
        <dbReference type="ARBA" id="ARBA00022679"/>
    </source>
</evidence>
<dbReference type="InterPro" id="IPR011495">
    <property type="entry name" value="Sig_transdc_His_kin_sub2_dim/P"/>
</dbReference>
<evidence type="ECO:0000313" key="15">
    <source>
        <dbReference type="EMBL" id="GGE10842.1"/>
    </source>
</evidence>
<keyword evidence="10 13" id="KW-1133">Transmembrane helix</keyword>
<dbReference type="PANTHER" id="PTHR41523">
    <property type="entry name" value="TWO-COMPONENT SYSTEM SENSOR PROTEIN"/>
    <property type="match status" value="1"/>
</dbReference>
<evidence type="ECO:0000256" key="1">
    <source>
        <dbReference type="ARBA" id="ARBA00000085"/>
    </source>
</evidence>
<protein>
    <recommendedName>
        <fullName evidence="3">histidine kinase</fullName>
        <ecNumber evidence="3">2.7.13.3</ecNumber>
    </recommendedName>
</protein>
<dbReference type="InterPro" id="IPR025201">
    <property type="entry name" value="KdpD_TM"/>
</dbReference>
<dbReference type="Proteomes" id="UP000635071">
    <property type="component" value="Unassembled WGS sequence"/>
</dbReference>
<evidence type="ECO:0000256" key="11">
    <source>
        <dbReference type="ARBA" id="ARBA00023012"/>
    </source>
</evidence>
<dbReference type="GO" id="GO:0016020">
    <property type="term" value="C:membrane"/>
    <property type="evidence" value="ECO:0007669"/>
    <property type="project" value="UniProtKB-SubCell"/>
</dbReference>
<keyword evidence="16" id="KW-1185">Reference proteome</keyword>
<feature type="transmembrane region" description="Helical" evidence="13">
    <location>
        <begin position="93"/>
        <end position="114"/>
    </location>
</feature>
<evidence type="ECO:0000256" key="3">
    <source>
        <dbReference type="ARBA" id="ARBA00012438"/>
    </source>
</evidence>
<feature type="transmembrane region" description="Helical" evidence="13">
    <location>
        <begin position="21"/>
        <end position="39"/>
    </location>
</feature>
<dbReference type="Pfam" id="PF02518">
    <property type="entry name" value="HATPase_c"/>
    <property type="match status" value="1"/>
</dbReference>
<keyword evidence="11" id="KW-0902">Two-component regulatory system</keyword>
<evidence type="ECO:0000256" key="8">
    <source>
        <dbReference type="ARBA" id="ARBA00022777"/>
    </source>
</evidence>
<dbReference type="EMBL" id="BMJM01000005">
    <property type="protein sequence ID" value="GGE10842.1"/>
    <property type="molecule type" value="Genomic_DNA"/>
</dbReference>
<name>A0A916ZRP0_9SPHN</name>
<dbReference type="SMART" id="SM00387">
    <property type="entry name" value="HATPase_c"/>
    <property type="match status" value="1"/>
</dbReference>
<dbReference type="AlphaFoldDB" id="A0A916ZRP0"/>
<dbReference type="GO" id="GO:0000160">
    <property type="term" value="P:phosphorelay signal transduction system"/>
    <property type="evidence" value="ECO:0007669"/>
    <property type="project" value="UniProtKB-KW"/>
</dbReference>
<feature type="domain" description="Histidine kinase" evidence="14">
    <location>
        <begin position="144"/>
        <end position="335"/>
    </location>
</feature>
<evidence type="ECO:0000256" key="6">
    <source>
        <dbReference type="ARBA" id="ARBA00022692"/>
    </source>
</evidence>
<comment type="caution">
    <text evidence="15">The sequence shown here is derived from an EMBL/GenBank/DDBJ whole genome shotgun (WGS) entry which is preliminary data.</text>
</comment>
<dbReference type="GO" id="GO:0004673">
    <property type="term" value="F:protein histidine kinase activity"/>
    <property type="evidence" value="ECO:0007669"/>
    <property type="project" value="UniProtKB-EC"/>
</dbReference>
<keyword evidence="12 13" id="KW-0472">Membrane</keyword>
<comment type="catalytic activity">
    <reaction evidence="1">
        <text>ATP + protein L-histidine = ADP + protein N-phospho-L-histidine.</text>
        <dbReference type="EC" id="2.7.13.3"/>
    </reaction>
</comment>
<evidence type="ECO:0000256" key="13">
    <source>
        <dbReference type="SAM" id="Phobius"/>
    </source>
</evidence>
<dbReference type="Gene3D" id="3.30.565.10">
    <property type="entry name" value="Histidine kinase-like ATPase, C-terminal domain"/>
    <property type="match status" value="1"/>
</dbReference>
<keyword evidence="4" id="KW-0597">Phosphoprotein</keyword>
<proteinExistence type="predicted"/>
<dbReference type="InterPro" id="IPR036890">
    <property type="entry name" value="HATPase_C_sf"/>
</dbReference>
<evidence type="ECO:0000256" key="2">
    <source>
        <dbReference type="ARBA" id="ARBA00004141"/>
    </source>
</evidence>
<reference evidence="15" key="2">
    <citation type="submission" date="2020-09" db="EMBL/GenBank/DDBJ databases">
        <authorList>
            <person name="Sun Q."/>
            <person name="Zhou Y."/>
        </authorList>
    </citation>
    <scope>NUCLEOTIDE SEQUENCE</scope>
    <source>
        <strain evidence="15">CGMCC 1.15519</strain>
    </source>
</reference>
<evidence type="ECO:0000256" key="12">
    <source>
        <dbReference type="ARBA" id="ARBA00023136"/>
    </source>
</evidence>
<dbReference type="Pfam" id="PF13493">
    <property type="entry name" value="DUF4118"/>
    <property type="match status" value="1"/>
</dbReference>
<evidence type="ECO:0000256" key="4">
    <source>
        <dbReference type="ARBA" id="ARBA00022553"/>
    </source>
</evidence>
<dbReference type="RefSeq" id="WP_188762475.1">
    <property type="nucleotide sequence ID" value="NZ_BMJM01000005.1"/>
</dbReference>
<feature type="transmembrane region" description="Helical" evidence="13">
    <location>
        <begin position="70"/>
        <end position="87"/>
    </location>
</feature>
<evidence type="ECO:0000256" key="10">
    <source>
        <dbReference type="ARBA" id="ARBA00022989"/>
    </source>
</evidence>
<dbReference type="PROSITE" id="PS50109">
    <property type="entry name" value="HIS_KIN"/>
    <property type="match status" value="1"/>
</dbReference>
<reference evidence="15" key="1">
    <citation type="journal article" date="2014" name="Int. J. Syst. Evol. Microbiol.">
        <title>Complete genome sequence of Corynebacterium casei LMG S-19264T (=DSM 44701T), isolated from a smear-ripened cheese.</title>
        <authorList>
            <consortium name="US DOE Joint Genome Institute (JGI-PGF)"/>
            <person name="Walter F."/>
            <person name="Albersmeier A."/>
            <person name="Kalinowski J."/>
            <person name="Ruckert C."/>
        </authorList>
    </citation>
    <scope>NUCLEOTIDE SEQUENCE</scope>
    <source>
        <strain evidence="15">CGMCC 1.15519</strain>
    </source>
</reference>
<dbReference type="EC" id="2.7.13.3" evidence="3"/>
<keyword evidence="7" id="KW-0547">Nucleotide-binding</keyword>
<dbReference type="InterPro" id="IPR038318">
    <property type="entry name" value="KdpD_sf"/>
</dbReference>
<comment type="subcellular location">
    <subcellularLocation>
        <location evidence="2">Membrane</location>
        <topology evidence="2">Multi-pass membrane protein</topology>
    </subcellularLocation>
</comment>
<dbReference type="InterPro" id="IPR003594">
    <property type="entry name" value="HATPase_dom"/>
</dbReference>
<evidence type="ECO:0000313" key="16">
    <source>
        <dbReference type="Proteomes" id="UP000635071"/>
    </source>
</evidence>
<dbReference type="Pfam" id="PF07568">
    <property type="entry name" value="HisKA_2"/>
    <property type="match status" value="1"/>
</dbReference>
<dbReference type="InterPro" id="IPR005467">
    <property type="entry name" value="His_kinase_dom"/>
</dbReference>
<keyword evidence="9" id="KW-0067">ATP-binding</keyword>
<dbReference type="GO" id="GO:0005524">
    <property type="term" value="F:ATP binding"/>
    <property type="evidence" value="ECO:0007669"/>
    <property type="project" value="UniProtKB-KW"/>
</dbReference>
<keyword evidence="6 13" id="KW-0812">Transmembrane</keyword>
<keyword evidence="8 15" id="KW-0418">Kinase</keyword>
<accession>A0A916ZRP0</accession>
<dbReference type="PANTHER" id="PTHR41523:SF8">
    <property type="entry name" value="ETHYLENE RESPONSE SENSOR PROTEIN"/>
    <property type="match status" value="1"/>
</dbReference>